<evidence type="ECO:0000313" key="2">
    <source>
        <dbReference type="EMBL" id="CDT73121.1"/>
    </source>
</evidence>
<evidence type="ECO:0000313" key="3">
    <source>
        <dbReference type="Proteomes" id="UP000049077"/>
    </source>
</evidence>
<evidence type="ECO:0000313" key="4">
    <source>
        <dbReference type="Proteomes" id="UP000049495"/>
    </source>
</evidence>
<dbReference type="GeneID" id="95673278"/>
<organism evidence="1 4">
    <name type="scientific">Vibrio crassostreae</name>
    <dbReference type="NCBI Taxonomy" id="246167"/>
    <lineage>
        <taxon>Bacteria</taxon>
        <taxon>Pseudomonadati</taxon>
        <taxon>Pseudomonadota</taxon>
        <taxon>Gammaproteobacteria</taxon>
        <taxon>Vibrionales</taxon>
        <taxon>Vibrionaceae</taxon>
        <taxon>Vibrio</taxon>
    </lineage>
</organism>
<reference evidence="4" key="1">
    <citation type="submission" date="2014-06" db="EMBL/GenBank/DDBJ databases">
        <authorList>
            <person name="Le Roux Frederique"/>
        </authorList>
    </citation>
    <scope>NUCLEOTIDE SEQUENCE [LARGE SCALE GENOMIC DNA]</scope>
    <source>
        <strain evidence="4">J5-5</strain>
    </source>
</reference>
<gene>
    <name evidence="2" type="ORF">VCR4J5_910002</name>
    <name evidence="1" type="ORF">VCR5J5_1480004</name>
</gene>
<evidence type="ECO:0000313" key="1">
    <source>
        <dbReference type="EMBL" id="CDT12554.1"/>
    </source>
</evidence>
<keyword evidence="3" id="KW-1185">Reference proteome</keyword>
<comment type="caution">
    <text evidence="1">The sequence shown here is derived from an EMBL/GenBank/DDBJ whole genome shotgun (WGS) entry which is preliminary data.</text>
</comment>
<sequence length="53" mass="6093">MSIKVFGIDLAKNFFQVCILNIDGIISSNRKVHRDRLLHTIRQLPDNTPLAME</sequence>
<proteinExistence type="predicted"/>
<accession>A0A822MQG9</accession>
<protein>
    <submittedName>
        <fullName evidence="1">Transposase</fullName>
    </submittedName>
</protein>
<dbReference type="Proteomes" id="UP000049495">
    <property type="component" value="Unassembled WGS sequence"/>
</dbReference>
<dbReference type="AlphaFoldDB" id="A0A822MQG9"/>
<name>A0A822MQG9_9VIBR</name>
<dbReference type="Proteomes" id="UP000049077">
    <property type="component" value="Unassembled WGS sequence"/>
</dbReference>
<dbReference type="EMBL" id="CCJV01000055">
    <property type="protein sequence ID" value="CDT12554.1"/>
    <property type="molecule type" value="Genomic_DNA"/>
</dbReference>
<dbReference type="EMBL" id="CCJX01000181">
    <property type="protein sequence ID" value="CDT73121.1"/>
    <property type="molecule type" value="Genomic_DNA"/>
</dbReference>
<reference evidence="1 3" key="2">
    <citation type="submission" date="2014-06" db="EMBL/GenBank/DDBJ databases">
        <authorList>
            <person name="Le Roux F."/>
        </authorList>
    </citation>
    <scope>NUCLEOTIDE SEQUENCE</scope>
    <source>
        <strain evidence="2 3">J5-4</strain>
        <strain evidence="1">J5-5</strain>
    </source>
</reference>
<dbReference type="RefSeq" id="WP_155407274.1">
    <property type="nucleotide sequence ID" value="NZ_AP025478.1"/>
</dbReference>